<evidence type="ECO:0000313" key="1">
    <source>
        <dbReference type="EMBL" id="GCC49831.1"/>
    </source>
</evidence>
<sequence>MKIELMSLYWREMIHYFLDLTSQNAKCISMSINDDQTMVNKMKLGGGTTS</sequence>
<comment type="caution">
    <text evidence="1">The sequence shown here is derived from an EMBL/GenBank/DDBJ whole genome shotgun (WGS) entry which is preliminary data.</text>
</comment>
<organism evidence="1 2">
    <name type="scientific">Chryseotalea sanaruensis</name>
    <dbReference type="NCBI Taxonomy" id="2482724"/>
    <lineage>
        <taxon>Bacteria</taxon>
        <taxon>Pseudomonadati</taxon>
        <taxon>Bacteroidota</taxon>
        <taxon>Cytophagia</taxon>
        <taxon>Cytophagales</taxon>
        <taxon>Chryseotaleaceae</taxon>
        <taxon>Chryseotalea</taxon>
    </lineage>
</organism>
<dbReference type="EMBL" id="BHXQ01000001">
    <property type="protein sequence ID" value="GCC49831.1"/>
    <property type="molecule type" value="Genomic_DNA"/>
</dbReference>
<keyword evidence="2" id="KW-1185">Reference proteome</keyword>
<protein>
    <submittedName>
        <fullName evidence="1">Uncharacterized protein</fullName>
    </submittedName>
</protein>
<name>A0A401U4L1_9BACT</name>
<gene>
    <name evidence="1" type="ORF">SanaruYs_00450</name>
</gene>
<evidence type="ECO:0000313" key="2">
    <source>
        <dbReference type="Proteomes" id="UP000288227"/>
    </source>
</evidence>
<dbReference type="Proteomes" id="UP000288227">
    <property type="component" value="Unassembled WGS sequence"/>
</dbReference>
<dbReference type="AlphaFoldDB" id="A0A401U4L1"/>
<proteinExistence type="predicted"/>
<accession>A0A401U4L1</accession>
<reference evidence="1 2" key="1">
    <citation type="submission" date="2018-11" db="EMBL/GenBank/DDBJ databases">
        <title>Chryseotalea sanarue gen. nov., sp., nov., a member of the family Cytophagaceae, isolated from a brackish lake in Hamamatsu Japan.</title>
        <authorList>
            <person name="Maejima Y."/>
            <person name="Iino T."/>
            <person name="Muraguchi Y."/>
            <person name="Fukuda K."/>
            <person name="Ohkuma M."/>
            <person name="Moriuchi R."/>
            <person name="Dohra H."/>
            <person name="Kimbara K."/>
            <person name="Shintani M."/>
        </authorList>
    </citation>
    <scope>NUCLEOTIDE SEQUENCE [LARGE SCALE GENOMIC DNA]</scope>
    <source>
        <strain evidence="1 2">Ys</strain>
    </source>
</reference>